<feature type="transmembrane region" description="Helical" evidence="6">
    <location>
        <begin position="557"/>
        <end position="579"/>
    </location>
</feature>
<feature type="transmembrane region" description="Helical" evidence="6">
    <location>
        <begin position="289"/>
        <end position="311"/>
    </location>
</feature>
<keyword evidence="5 6" id="KW-0472">Membrane</keyword>
<dbReference type="GO" id="GO:0005886">
    <property type="term" value="C:plasma membrane"/>
    <property type="evidence" value="ECO:0007669"/>
    <property type="project" value="UniProtKB-SubCell"/>
</dbReference>
<sequence>MLFNLAKRNLTRNFKNYLLYFFSSAFCVIIFYTFLALSFDDTIKKAASESLLVNYSLKGAAIGLILFTIIFITYSSNFFAHKRKKELGTYVLLGLRKRQIGQMMFYENFAMGILALIAGIFGGILLYTSFVSLLLQFIDVQVKAKLTISMEAMFATVLVFLLLTIVTSFEGYRIVYRFTVLNLLKATSAIEKQARGGKVAATIGVLLLFIGYAIALTPANSGLFYKDLPTAMQLIIVILTMIAGTFLFVGSFLPAVLAKLATIKPFYFNGVNMISVANLRFRMRTQAKMMATISILIAITLSAIGFTGSLYNNIRAQSENFISTDYQISNGNEAAATKFIEIAGATNISYQNKVTLLTEKSTFISESKYRELMKQIFDQNVPQLKKNEAIALTRENQLTHKEIRELQSTKQPLTTRHAFQVRSVKITNPVNSSADILYVLNDADFNALSKTATKETSYLYNLTDDNISTAEKIVSQNGQFGEAFFMSYLNFHHQNAVSTGSILFIGLFIGLTFLVATGCIIYFKQITEAYNDRHQYTLMRKIGMDHAMIHKTIAHQILVIFLIPFLLGICHTIVALTAFGQNTDMSVTFALSTVILAYAIIYAIYYFFTVRNYMQIAKSK</sequence>
<comment type="similarity">
    <text evidence="6">Belongs to the ABC-4 integral membrane protein family.</text>
</comment>
<protein>
    <submittedName>
        <fullName evidence="8">ABC transporter permease</fullName>
    </submittedName>
</protein>
<dbReference type="RefSeq" id="WP_185525147.1">
    <property type="nucleotide sequence ID" value="NZ_JAARWN010000001.1"/>
</dbReference>
<dbReference type="InterPro" id="IPR052536">
    <property type="entry name" value="ABC-4_Integral_Memb_Prot"/>
</dbReference>
<feature type="transmembrane region" description="Helical" evidence="6">
    <location>
        <begin position="105"/>
        <end position="128"/>
    </location>
</feature>
<dbReference type="EMBL" id="JAARWN010000001">
    <property type="protein sequence ID" value="MBC1934739.1"/>
    <property type="molecule type" value="Genomic_DNA"/>
</dbReference>
<keyword evidence="3 6" id="KW-0812">Transmembrane</keyword>
<feature type="transmembrane region" description="Helical" evidence="6">
    <location>
        <begin position="148"/>
        <end position="169"/>
    </location>
</feature>
<feature type="transmembrane region" description="Helical" evidence="6">
    <location>
        <begin position="502"/>
        <end position="523"/>
    </location>
</feature>
<keyword evidence="4 6" id="KW-1133">Transmembrane helix</keyword>
<dbReference type="GO" id="GO:0055085">
    <property type="term" value="P:transmembrane transport"/>
    <property type="evidence" value="ECO:0007669"/>
    <property type="project" value="UniProtKB-UniRule"/>
</dbReference>
<feature type="transmembrane region" description="Helical" evidence="6">
    <location>
        <begin position="585"/>
        <end position="608"/>
    </location>
</feature>
<evidence type="ECO:0000313" key="9">
    <source>
        <dbReference type="Proteomes" id="UP000535908"/>
    </source>
</evidence>
<name>A0A7X0Y0R2_9LIST</name>
<feature type="transmembrane region" description="Helical" evidence="6">
    <location>
        <begin position="17"/>
        <end position="39"/>
    </location>
</feature>
<evidence type="ECO:0000256" key="4">
    <source>
        <dbReference type="ARBA" id="ARBA00022989"/>
    </source>
</evidence>
<dbReference type="Pfam" id="PF02687">
    <property type="entry name" value="FtsX"/>
    <property type="match status" value="1"/>
</dbReference>
<evidence type="ECO:0000313" key="8">
    <source>
        <dbReference type="EMBL" id="MBC1934739.1"/>
    </source>
</evidence>
<dbReference type="InterPro" id="IPR003838">
    <property type="entry name" value="ABC3_permease_C"/>
</dbReference>
<accession>A0A7X0Y0R2</accession>
<gene>
    <name evidence="8" type="ORF">HCA69_00075</name>
</gene>
<evidence type="ECO:0000256" key="6">
    <source>
        <dbReference type="PIRNR" id="PIRNR018968"/>
    </source>
</evidence>
<reference evidence="8 9" key="1">
    <citation type="submission" date="2020-03" db="EMBL/GenBank/DDBJ databases">
        <title>Soil Listeria distribution.</title>
        <authorList>
            <person name="Liao J."/>
            <person name="Wiedmann M."/>
        </authorList>
    </citation>
    <scope>NUCLEOTIDE SEQUENCE [LARGE SCALE GENOMIC DNA]</scope>
    <source>
        <strain evidence="8 9">FSL L7-0741</strain>
    </source>
</reference>
<feature type="domain" description="ABC3 transporter permease C-terminal" evidence="7">
    <location>
        <begin position="61"/>
        <end position="173"/>
    </location>
</feature>
<keyword evidence="6" id="KW-0813">Transport</keyword>
<evidence type="ECO:0000256" key="2">
    <source>
        <dbReference type="ARBA" id="ARBA00022475"/>
    </source>
</evidence>
<proteinExistence type="inferred from homology"/>
<comment type="subcellular location">
    <subcellularLocation>
        <location evidence="1 6">Cell membrane</location>
        <topology evidence="1 6">Multi-pass membrane protein</topology>
    </subcellularLocation>
</comment>
<feature type="transmembrane region" description="Helical" evidence="6">
    <location>
        <begin position="59"/>
        <end position="80"/>
    </location>
</feature>
<organism evidence="8 9">
    <name type="scientific">Listeria grandensis</name>
    <dbReference type="NCBI Taxonomy" id="1494963"/>
    <lineage>
        <taxon>Bacteria</taxon>
        <taxon>Bacillati</taxon>
        <taxon>Bacillota</taxon>
        <taxon>Bacilli</taxon>
        <taxon>Bacillales</taxon>
        <taxon>Listeriaceae</taxon>
        <taxon>Listeria</taxon>
    </lineage>
</organism>
<evidence type="ECO:0000256" key="1">
    <source>
        <dbReference type="ARBA" id="ARBA00004651"/>
    </source>
</evidence>
<dbReference type="PIRSF" id="PIRSF018968">
    <property type="entry name" value="ABC_permease_BceB"/>
    <property type="match status" value="1"/>
</dbReference>
<evidence type="ECO:0000259" key="7">
    <source>
        <dbReference type="Pfam" id="PF02687"/>
    </source>
</evidence>
<dbReference type="PANTHER" id="PTHR46795">
    <property type="entry name" value="ABC TRANSPORTER PERMEASE-RELATED-RELATED"/>
    <property type="match status" value="1"/>
</dbReference>
<evidence type="ECO:0000256" key="3">
    <source>
        <dbReference type="ARBA" id="ARBA00022692"/>
    </source>
</evidence>
<dbReference type="AlphaFoldDB" id="A0A7X0Y0R2"/>
<keyword evidence="2 6" id="KW-1003">Cell membrane</keyword>
<dbReference type="InterPro" id="IPR027022">
    <property type="entry name" value="ABC_permease_BceB-typ"/>
</dbReference>
<comment type="caution">
    <text evidence="8">The sequence shown here is derived from an EMBL/GenBank/DDBJ whole genome shotgun (WGS) entry which is preliminary data.</text>
</comment>
<dbReference type="Proteomes" id="UP000535908">
    <property type="component" value="Unassembled WGS sequence"/>
</dbReference>
<evidence type="ECO:0000256" key="5">
    <source>
        <dbReference type="ARBA" id="ARBA00023136"/>
    </source>
</evidence>
<dbReference type="PANTHER" id="PTHR46795:SF3">
    <property type="entry name" value="ABC TRANSPORTER PERMEASE"/>
    <property type="match status" value="1"/>
</dbReference>
<feature type="transmembrane region" description="Helical" evidence="6">
    <location>
        <begin position="199"/>
        <end position="219"/>
    </location>
</feature>
<feature type="transmembrane region" description="Helical" evidence="6">
    <location>
        <begin position="231"/>
        <end position="257"/>
    </location>
</feature>